<dbReference type="AlphaFoldDB" id="A0A2N0Z8A1"/>
<reference evidence="2 3" key="1">
    <citation type="journal article" date="2003" name="Int. J. Syst. Evol. Microbiol.">
        <title>Bacillus nealsonii sp. nov., isolated from a spacecraft-assembly facility, whose spores are gamma-radiation resistant.</title>
        <authorList>
            <person name="Venkateswaran K."/>
            <person name="Kempf M."/>
            <person name="Chen F."/>
            <person name="Satomi M."/>
            <person name="Nicholson W."/>
            <person name="Kern R."/>
        </authorList>
    </citation>
    <scope>NUCLEOTIDE SEQUENCE [LARGE SCALE GENOMIC DNA]</scope>
    <source>
        <strain evidence="2 3">FO-92</strain>
    </source>
</reference>
<gene>
    <name evidence="2" type="ORF">CWS01_00395</name>
</gene>
<dbReference type="SUPFAM" id="SSF69304">
    <property type="entry name" value="Tricorn protease N-terminal domain"/>
    <property type="match status" value="1"/>
</dbReference>
<dbReference type="OrthoDB" id="2168335at2"/>
<evidence type="ECO:0000259" key="1">
    <source>
        <dbReference type="Pfam" id="PF21101"/>
    </source>
</evidence>
<dbReference type="RefSeq" id="WP_101175002.1">
    <property type="nucleotide sequence ID" value="NZ_PISE01000001.1"/>
</dbReference>
<dbReference type="PROSITE" id="PS51257">
    <property type="entry name" value="PROKAR_LIPOPROTEIN"/>
    <property type="match status" value="1"/>
</dbReference>
<evidence type="ECO:0000313" key="2">
    <source>
        <dbReference type="EMBL" id="PKG25723.1"/>
    </source>
</evidence>
<dbReference type="EMBL" id="PISE01000001">
    <property type="protein sequence ID" value="PKG25723.1"/>
    <property type="molecule type" value="Genomic_DNA"/>
</dbReference>
<proteinExistence type="predicted"/>
<accession>A0A2N0Z8A1</accession>
<dbReference type="Pfam" id="PF21101">
    <property type="entry name" value="YqgU"/>
    <property type="match status" value="1"/>
</dbReference>
<dbReference type="InterPro" id="IPR048421">
    <property type="entry name" value="YqgU_beta-prop"/>
</dbReference>
<sequence length="377" mass="43082">MSCLIRGKSAYLVFLCFLFTLALVGCTDKQKNIKNNKEEKDAVQGEQTKKTIFPINDRNGDFIQVAGWLSNESIAYIAKKGTSYQLYKHQLLTGKDTLLYQSNQEIVTVEISPDLQKALIYTNSLKGGEITVIDSSGSVLYTSALASFEAEFVWNPFTNNELVVTAFKEDWSSNVFLLKVNDQKLIEEAAITPFSQWLNKEELAYINWQEQDSAFQSPLKTINLQTKVESVHSLPKSYSFYAAKEAIVTISTNEEKKEQALYTFYNHQFQKYTTVSMPRLAKFNDWFVPYFTINNDKFYTFVPKENGDIETYKKGFAFVSFDIKNGLQKNIGKKLLENEPISLSPNGQWCLYGYYFEKLMNVDTGEIQSLSGKNNES</sequence>
<evidence type="ECO:0000313" key="3">
    <source>
        <dbReference type="Proteomes" id="UP000233375"/>
    </source>
</evidence>
<keyword evidence="3" id="KW-1185">Reference proteome</keyword>
<dbReference type="Proteomes" id="UP000233375">
    <property type="component" value="Unassembled WGS sequence"/>
</dbReference>
<protein>
    <recommendedName>
        <fullName evidence="1">YqgU-like 6-bladed beta-propeller domain-containing protein</fullName>
    </recommendedName>
</protein>
<comment type="caution">
    <text evidence="2">The sequence shown here is derived from an EMBL/GenBank/DDBJ whole genome shotgun (WGS) entry which is preliminary data.</text>
</comment>
<name>A0A2N0Z8A1_9BACI</name>
<organism evidence="2 3">
    <name type="scientific">Niallia nealsonii</name>
    <dbReference type="NCBI Taxonomy" id="115979"/>
    <lineage>
        <taxon>Bacteria</taxon>
        <taxon>Bacillati</taxon>
        <taxon>Bacillota</taxon>
        <taxon>Bacilli</taxon>
        <taxon>Bacillales</taxon>
        <taxon>Bacillaceae</taxon>
        <taxon>Niallia</taxon>
    </lineage>
</organism>
<feature type="domain" description="YqgU-like 6-bladed beta-propeller" evidence="1">
    <location>
        <begin position="90"/>
        <end position="353"/>
    </location>
</feature>